<reference evidence="1" key="2">
    <citation type="submission" date="2023-05" db="EMBL/GenBank/DDBJ databases">
        <authorList>
            <person name="Fouks B."/>
        </authorList>
    </citation>
    <scope>NUCLEOTIDE SEQUENCE</scope>
    <source>
        <strain evidence="1">Stay&amp;Tobe</strain>
        <tissue evidence="1">Testes</tissue>
    </source>
</reference>
<accession>A0AAD7ZRT7</accession>
<dbReference type="PANTHER" id="PTHR31511:SF12">
    <property type="entry name" value="RHO TERMINATION FACTOR N-TERMINAL DOMAIN-CONTAINING PROTEIN"/>
    <property type="match status" value="1"/>
</dbReference>
<evidence type="ECO:0000313" key="2">
    <source>
        <dbReference type="Proteomes" id="UP001233999"/>
    </source>
</evidence>
<dbReference type="PANTHER" id="PTHR31511">
    <property type="entry name" value="PROTEIN CBG23764"/>
    <property type="match status" value="1"/>
</dbReference>
<dbReference type="AlphaFoldDB" id="A0AAD7ZRT7"/>
<evidence type="ECO:0008006" key="3">
    <source>
        <dbReference type="Google" id="ProtNLM"/>
    </source>
</evidence>
<proteinExistence type="predicted"/>
<sequence>KHHGSIILDRQLRRGSVSLANLDKLLFSQVSKYKGKKYHCRRCLRHFVSEDLLEKHSFYCNNNEALRVEFPDEKYIEFKNYNRKLKVPFAIYADFESILSKVDSCKPNHENSYTNEYQKHIPCGFSYYKTYAYGNKESKPIVYREFKEYDIIVKDHNHLTGKEGNLKVIPITNQNYISFPFKIKLDEYEVKNGNKNFIKPIMYEMRFLDSLAFMSSSVDILAKNLKYFPHLENHFPKDKIEIITRKLPYCYDYIDSFEKFKEETIPPKESFYKTF</sequence>
<dbReference type="Proteomes" id="UP001233999">
    <property type="component" value="Unassembled WGS sequence"/>
</dbReference>
<keyword evidence="2" id="KW-1185">Reference proteome</keyword>
<protein>
    <recommendedName>
        <fullName evidence="3">C2H2-type domain-containing protein</fullName>
    </recommendedName>
</protein>
<comment type="caution">
    <text evidence="1">The sequence shown here is derived from an EMBL/GenBank/DDBJ whole genome shotgun (WGS) entry which is preliminary data.</text>
</comment>
<name>A0AAD7ZRT7_DIPPU</name>
<reference evidence="1" key="1">
    <citation type="journal article" date="2023" name="IScience">
        <title>Live-bearing cockroach genome reveals convergent evolutionary mechanisms linked to viviparity in insects and beyond.</title>
        <authorList>
            <person name="Fouks B."/>
            <person name="Harrison M.C."/>
            <person name="Mikhailova A.A."/>
            <person name="Marchal E."/>
            <person name="English S."/>
            <person name="Carruthers M."/>
            <person name="Jennings E.C."/>
            <person name="Chiamaka E.L."/>
            <person name="Frigard R.A."/>
            <person name="Pippel M."/>
            <person name="Attardo G.M."/>
            <person name="Benoit J.B."/>
            <person name="Bornberg-Bauer E."/>
            <person name="Tobe S.S."/>
        </authorList>
    </citation>
    <scope>NUCLEOTIDE SEQUENCE</scope>
    <source>
        <strain evidence="1">Stay&amp;Tobe</strain>
    </source>
</reference>
<evidence type="ECO:0000313" key="1">
    <source>
        <dbReference type="EMBL" id="KAJ9585420.1"/>
    </source>
</evidence>
<feature type="non-terminal residue" evidence="1">
    <location>
        <position position="1"/>
    </location>
</feature>
<organism evidence="1 2">
    <name type="scientific">Diploptera punctata</name>
    <name type="common">Pacific beetle cockroach</name>
    <dbReference type="NCBI Taxonomy" id="6984"/>
    <lineage>
        <taxon>Eukaryota</taxon>
        <taxon>Metazoa</taxon>
        <taxon>Ecdysozoa</taxon>
        <taxon>Arthropoda</taxon>
        <taxon>Hexapoda</taxon>
        <taxon>Insecta</taxon>
        <taxon>Pterygota</taxon>
        <taxon>Neoptera</taxon>
        <taxon>Polyneoptera</taxon>
        <taxon>Dictyoptera</taxon>
        <taxon>Blattodea</taxon>
        <taxon>Blaberoidea</taxon>
        <taxon>Blaberidae</taxon>
        <taxon>Diplopterinae</taxon>
        <taxon>Diploptera</taxon>
    </lineage>
</organism>
<gene>
    <name evidence="1" type="ORF">L9F63_002803</name>
</gene>
<feature type="non-terminal residue" evidence="1">
    <location>
        <position position="275"/>
    </location>
</feature>
<dbReference type="EMBL" id="JASPKZ010007275">
    <property type="protein sequence ID" value="KAJ9585420.1"/>
    <property type="molecule type" value="Genomic_DNA"/>
</dbReference>